<gene>
    <name evidence="1" type="ORF">CBM2594_B10378</name>
</gene>
<evidence type="ECO:0000313" key="1">
    <source>
        <dbReference type="EMBL" id="SPC21274.1"/>
    </source>
</evidence>
<reference evidence="1 2" key="1">
    <citation type="submission" date="2018-01" db="EMBL/GenBank/DDBJ databases">
        <authorList>
            <person name="Clerissi C."/>
        </authorList>
    </citation>
    <scope>NUCLEOTIDE SEQUENCE [LARGE SCALE GENOMIC DNA]</scope>
    <source>
        <strain evidence="1">Cupriavidus taiwanensis STM 6021</strain>
    </source>
</reference>
<accession>A0A7Z7JE94</accession>
<name>A0A7Z7JE94_9BURK</name>
<dbReference type="EMBL" id="LT978514">
    <property type="protein sequence ID" value="SPC21274.1"/>
    <property type="molecule type" value="Genomic_DNA"/>
</dbReference>
<protein>
    <submittedName>
        <fullName evidence="1">Uncharacterized protein</fullName>
    </submittedName>
</protein>
<sequence length="20" mass="2222">MNCNTPTLLTRLSLTSLMVI</sequence>
<organism evidence="1 2">
    <name type="scientific">Cupriavidus taiwanensis</name>
    <dbReference type="NCBI Taxonomy" id="164546"/>
    <lineage>
        <taxon>Bacteria</taxon>
        <taxon>Pseudomonadati</taxon>
        <taxon>Pseudomonadota</taxon>
        <taxon>Betaproteobacteria</taxon>
        <taxon>Burkholderiales</taxon>
        <taxon>Burkholderiaceae</taxon>
        <taxon>Cupriavidus</taxon>
    </lineage>
</organism>
<proteinExistence type="predicted"/>
<dbReference type="Proteomes" id="UP000257139">
    <property type="component" value="Chromosome CBM2594_b"/>
</dbReference>
<evidence type="ECO:0000313" key="2">
    <source>
        <dbReference type="Proteomes" id="UP000257139"/>
    </source>
</evidence>
<dbReference type="AlphaFoldDB" id="A0A7Z7JE94"/>